<organism evidence="2 3">
    <name type="scientific">Pseudocohnilembus persalinus</name>
    <name type="common">Ciliate</name>
    <dbReference type="NCBI Taxonomy" id="266149"/>
    <lineage>
        <taxon>Eukaryota</taxon>
        <taxon>Sar</taxon>
        <taxon>Alveolata</taxon>
        <taxon>Ciliophora</taxon>
        <taxon>Intramacronucleata</taxon>
        <taxon>Oligohymenophorea</taxon>
        <taxon>Scuticociliatia</taxon>
        <taxon>Philasterida</taxon>
        <taxon>Pseudocohnilembidae</taxon>
        <taxon>Pseudocohnilembus</taxon>
    </lineage>
</organism>
<comment type="caution">
    <text evidence="2">The sequence shown here is derived from an EMBL/GenBank/DDBJ whole genome shotgun (WGS) entry which is preliminary data.</text>
</comment>
<dbReference type="EMBL" id="LDAU01000129">
    <property type="protein sequence ID" value="KRX03639.1"/>
    <property type="molecule type" value="Genomic_DNA"/>
</dbReference>
<evidence type="ECO:0000313" key="3">
    <source>
        <dbReference type="Proteomes" id="UP000054937"/>
    </source>
</evidence>
<feature type="region of interest" description="Disordered" evidence="1">
    <location>
        <begin position="82"/>
        <end position="137"/>
    </location>
</feature>
<dbReference type="InParanoid" id="A0A0V0QN98"/>
<dbReference type="AlphaFoldDB" id="A0A0V0QN98"/>
<feature type="compositionally biased region" description="Low complexity" evidence="1">
    <location>
        <begin position="82"/>
        <end position="92"/>
    </location>
</feature>
<dbReference type="Proteomes" id="UP000054937">
    <property type="component" value="Unassembled WGS sequence"/>
</dbReference>
<evidence type="ECO:0000313" key="2">
    <source>
        <dbReference type="EMBL" id="KRX03639.1"/>
    </source>
</evidence>
<feature type="region of interest" description="Disordered" evidence="1">
    <location>
        <begin position="1"/>
        <end position="20"/>
    </location>
</feature>
<gene>
    <name evidence="2" type="ORF">PPERSA_04191</name>
</gene>
<reference evidence="2 3" key="1">
    <citation type="journal article" date="2015" name="Sci. Rep.">
        <title>Genome of the facultative scuticociliatosis pathogen Pseudocohnilembus persalinus provides insight into its virulence through horizontal gene transfer.</title>
        <authorList>
            <person name="Xiong J."/>
            <person name="Wang G."/>
            <person name="Cheng J."/>
            <person name="Tian M."/>
            <person name="Pan X."/>
            <person name="Warren A."/>
            <person name="Jiang C."/>
            <person name="Yuan D."/>
            <person name="Miao W."/>
        </authorList>
    </citation>
    <scope>NUCLEOTIDE SEQUENCE [LARGE SCALE GENOMIC DNA]</scope>
    <source>
        <strain evidence="2">36N120E</strain>
    </source>
</reference>
<sequence>MNKTLPQSSQNNTQSKDTCNEGYQQYKDENNKLQRRNYIFLSGFTEKDIIQDHQQFQLQMNNMCEEEENSVIKKQFKVQYTQQTTQQSSNQKQTRDPSAQTTDKNSDSDLNKSQHFLSQDKSSQSFSNAFTKKDDRHPKTQKQLYRLILRTFALRFYRSSMKSYFINCPRILKPLEQLKFKDYILKNLLQQSELFK</sequence>
<accession>A0A0V0QN98</accession>
<name>A0A0V0QN98_PSEPJ</name>
<protein>
    <submittedName>
        <fullName evidence="2">Uncharacterized protein</fullName>
    </submittedName>
</protein>
<feature type="compositionally biased region" description="Polar residues" evidence="1">
    <location>
        <begin position="113"/>
        <end position="130"/>
    </location>
</feature>
<keyword evidence="3" id="KW-1185">Reference proteome</keyword>
<proteinExistence type="predicted"/>
<evidence type="ECO:0000256" key="1">
    <source>
        <dbReference type="SAM" id="MobiDB-lite"/>
    </source>
</evidence>